<evidence type="ECO:0000313" key="2">
    <source>
        <dbReference type="EMBL" id="KAE8661571.1"/>
    </source>
</evidence>
<dbReference type="EMBL" id="VEPZ02001720">
    <property type="protein sequence ID" value="KAE8661571.1"/>
    <property type="molecule type" value="Genomic_DNA"/>
</dbReference>
<organism evidence="2 3">
    <name type="scientific">Hibiscus syriacus</name>
    <name type="common">Rose of Sharon</name>
    <dbReference type="NCBI Taxonomy" id="106335"/>
    <lineage>
        <taxon>Eukaryota</taxon>
        <taxon>Viridiplantae</taxon>
        <taxon>Streptophyta</taxon>
        <taxon>Embryophyta</taxon>
        <taxon>Tracheophyta</taxon>
        <taxon>Spermatophyta</taxon>
        <taxon>Magnoliopsida</taxon>
        <taxon>eudicotyledons</taxon>
        <taxon>Gunneridae</taxon>
        <taxon>Pentapetalae</taxon>
        <taxon>rosids</taxon>
        <taxon>malvids</taxon>
        <taxon>Malvales</taxon>
        <taxon>Malvaceae</taxon>
        <taxon>Malvoideae</taxon>
        <taxon>Hibiscus</taxon>
    </lineage>
</organism>
<feature type="region of interest" description="Disordered" evidence="1">
    <location>
        <begin position="173"/>
        <end position="196"/>
    </location>
</feature>
<proteinExistence type="predicted"/>
<name>A0A6A2WPB5_HIBSY</name>
<dbReference type="Proteomes" id="UP000436088">
    <property type="component" value="Unassembled WGS sequence"/>
</dbReference>
<dbReference type="AlphaFoldDB" id="A0A6A2WPB5"/>
<comment type="caution">
    <text evidence="2">The sequence shown here is derived from an EMBL/GenBank/DDBJ whole genome shotgun (WGS) entry which is preliminary data.</text>
</comment>
<keyword evidence="3" id="KW-1185">Reference proteome</keyword>
<gene>
    <name evidence="2" type="ORF">F3Y22_tig00113725pilonHSYRG01060</name>
</gene>
<accession>A0A6A2WPB5</accession>
<evidence type="ECO:0000313" key="3">
    <source>
        <dbReference type="Proteomes" id="UP000436088"/>
    </source>
</evidence>
<evidence type="ECO:0000256" key="1">
    <source>
        <dbReference type="SAM" id="MobiDB-lite"/>
    </source>
</evidence>
<reference evidence="2" key="1">
    <citation type="submission" date="2019-09" db="EMBL/GenBank/DDBJ databases">
        <title>Draft genome information of white flower Hibiscus syriacus.</title>
        <authorList>
            <person name="Kim Y.-M."/>
        </authorList>
    </citation>
    <scope>NUCLEOTIDE SEQUENCE [LARGE SCALE GENOMIC DNA]</scope>
    <source>
        <strain evidence="2">YM2019G1</strain>
    </source>
</reference>
<protein>
    <submittedName>
        <fullName evidence="2">Uncharacterized protein</fullName>
    </submittedName>
</protein>
<sequence>MSLQVKDSRNMSFEEPIVMTFGDPHDMSFEDPTVMYLDVLKDIPLEVTRNGIIDNPSTLHILKGIQQPMEISIIKQPMPIKHPPCHYDGVKLASSTLLKVITRMDTKIERVDLIYLPEGDQTSNLFTNNHEDSKRESEEIRCFEEIQSLEYTMPPLEETTPMLEQQTHLFPNIQDDSKQHEKKSQKLGGAFGSHMQLTKNMATRGTLRKAQLSWRSSRPANLS</sequence>
<feature type="compositionally biased region" description="Basic and acidic residues" evidence="1">
    <location>
        <begin position="175"/>
        <end position="184"/>
    </location>
</feature>